<keyword evidence="9" id="KW-1185">Reference proteome</keyword>
<accession>A0ABU1JGA5</accession>
<keyword evidence="4 6" id="KW-0732">Signal</keyword>
<dbReference type="InterPro" id="IPR002491">
    <property type="entry name" value="ABC_transptr_periplasmic_BD"/>
</dbReference>
<dbReference type="InterPro" id="IPR051313">
    <property type="entry name" value="Bact_iron-sidero_bind"/>
</dbReference>
<dbReference type="PANTHER" id="PTHR30532:SF1">
    <property type="entry name" value="IRON(3+)-HYDROXAMATE-BINDING PROTEIN FHUD"/>
    <property type="match status" value="1"/>
</dbReference>
<comment type="similarity">
    <text evidence="2">Belongs to the bacterial solute-binding protein 8 family.</text>
</comment>
<feature type="coiled-coil region" evidence="5">
    <location>
        <begin position="169"/>
        <end position="196"/>
    </location>
</feature>
<proteinExistence type="inferred from homology"/>
<feature type="signal peptide" evidence="6">
    <location>
        <begin position="1"/>
        <end position="21"/>
    </location>
</feature>
<evidence type="ECO:0000259" key="7">
    <source>
        <dbReference type="PROSITE" id="PS50983"/>
    </source>
</evidence>
<evidence type="ECO:0000256" key="3">
    <source>
        <dbReference type="ARBA" id="ARBA00022448"/>
    </source>
</evidence>
<comment type="subcellular location">
    <subcellularLocation>
        <location evidence="1">Cell envelope</location>
    </subcellularLocation>
</comment>
<comment type="caution">
    <text evidence="8">The sequence shown here is derived from an EMBL/GenBank/DDBJ whole genome shotgun (WGS) entry which is preliminary data.</text>
</comment>
<feature type="chain" id="PRO_5046510409" evidence="6">
    <location>
        <begin position="22"/>
        <end position="322"/>
    </location>
</feature>
<dbReference type="RefSeq" id="WP_309800261.1">
    <property type="nucleotide sequence ID" value="NZ_BAAAHY010000006.1"/>
</dbReference>
<dbReference type="PROSITE" id="PS50983">
    <property type="entry name" value="FE_B12_PBP"/>
    <property type="match status" value="1"/>
</dbReference>
<dbReference type="PROSITE" id="PS51257">
    <property type="entry name" value="PROKAR_LIPOPROTEIN"/>
    <property type="match status" value="1"/>
</dbReference>
<evidence type="ECO:0000256" key="5">
    <source>
        <dbReference type="SAM" id="Coils"/>
    </source>
</evidence>
<evidence type="ECO:0000313" key="8">
    <source>
        <dbReference type="EMBL" id="MDR6270886.1"/>
    </source>
</evidence>
<sequence length="322" mass="33901">MNKFRLTGALLIGALALSACGTTQPAATASGSGSGAAITVKDDLDRTVSLAKPAERVVTTEWQQAEDVLTLGVTPVGVSDIAGYKVWDTAEAMPDSVKDVGTRQEPNLDAIFSLNPDLVIIEANNETPLVKQLSDRGIAVMVSKGADGKDSVGKMKQTFQMIASALGKDAQAKQTLEAFDAKLAQAKQKIQDANLADKGFLYLDAYLEGSNISIRIFGKGSLIGDLGTQLGLQNLWTGEADPVYGFAATDVEGLSALNPNRIFYTAAESKDWLTPLEGNQLWQNLAAVKSGSVKAFPAGIWTFGGPKSSEQVIDAFVAAVTS</sequence>
<dbReference type="PANTHER" id="PTHR30532">
    <property type="entry name" value="IRON III DICITRATE-BINDING PERIPLASMIC PROTEIN"/>
    <property type="match status" value="1"/>
</dbReference>
<dbReference type="SUPFAM" id="SSF53807">
    <property type="entry name" value="Helical backbone' metal receptor"/>
    <property type="match status" value="1"/>
</dbReference>
<evidence type="ECO:0000256" key="6">
    <source>
        <dbReference type="SAM" id="SignalP"/>
    </source>
</evidence>
<feature type="domain" description="Fe/B12 periplasmic-binding" evidence="7">
    <location>
        <begin position="56"/>
        <end position="322"/>
    </location>
</feature>
<evidence type="ECO:0000256" key="2">
    <source>
        <dbReference type="ARBA" id="ARBA00008814"/>
    </source>
</evidence>
<dbReference type="Gene3D" id="3.40.50.1980">
    <property type="entry name" value="Nitrogenase molybdenum iron protein domain"/>
    <property type="match status" value="2"/>
</dbReference>
<dbReference type="Pfam" id="PF01497">
    <property type="entry name" value="Peripla_BP_2"/>
    <property type="match status" value="1"/>
</dbReference>
<evidence type="ECO:0000256" key="1">
    <source>
        <dbReference type="ARBA" id="ARBA00004196"/>
    </source>
</evidence>
<organism evidence="8 9">
    <name type="scientific">Arthrobacter russicus</name>
    <dbReference type="NCBI Taxonomy" id="172040"/>
    <lineage>
        <taxon>Bacteria</taxon>
        <taxon>Bacillati</taxon>
        <taxon>Actinomycetota</taxon>
        <taxon>Actinomycetes</taxon>
        <taxon>Micrococcales</taxon>
        <taxon>Micrococcaceae</taxon>
        <taxon>Arthrobacter</taxon>
    </lineage>
</organism>
<dbReference type="CDD" id="cd01146">
    <property type="entry name" value="FhuD"/>
    <property type="match status" value="1"/>
</dbReference>
<gene>
    <name evidence="8" type="ORF">JOE69_003124</name>
</gene>
<reference evidence="8 9" key="1">
    <citation type="submission" date="2023-07" db="EMBL/GenBank/DDBJ databases">
        <title>Sequencing the genomes of 1000 actinobacteria strains.</title>
        <authorList>
            <person name="Klenk H.-P."/>
        </authorList>
    </citation>
    <scope>NUCLEOTIDE SEQUENCE [LARGE SCALE GENOMIC DNA]</scope>
    <source>
        <strain evidence="8 9">DSM 14555</strain>
    </source>
</reference>
<protein>
    <submittedName>
        <fullName evidence="8">Iron complex transport system substrate-binding protein</fullName>
    </submittedName>
</protein>
<dbReference type="EMBL" id="JAVDQF010000001">
    <property type="protein sequence ID" value="MDR6270886.1"/>
    <property type="molecule type" value="Genomic_DNA"/>
</dbReference>
<name>A0ABU1JGA5_9MICC</name>
<evidence type="ECO:0000256" key="4">
    <source>
        <dbReference type="ARBA" id="ARBA00022729"/>
    </source>
</evidence>
<keyword evidence="5" id="KW-0175">Coiled coil</keyword>
<evidence type="ECO:0000313" key="9">
    <source>
        <dbReference type="Proteomes" id="UP001185069"/>
    </source>
</evidence>
<keyword evidence="3" id="KW-0813">Transport</keyword>
<dbReference type="Proteomes" id="UP001185069">
    <property type="component" value="Unassembled WGS sequence"/>
</dbReference>